<proteinExistence type="predicted"/>
<keyword evidence="1" id="KW-0812">Transmembrane</keyword>
<evidence type="ECO:0000313" key="3">
    <source>
        <dbReference type="Proteomes" id="UP000054977"/>
    </source>
</evidence>
<protein>
    <submittedName>
        <fullName evidence="2">Membrane protein</fullName>
    </submittedName>
</protein>
<organism evidence="2 3">
    <name type="scientific">Caballeronia humi</name>
    <dbReference type="NCBI Taxonomy" id="326474"/>
    <lineage>
        <taxon>Bacteria</taxon>
        <taxon>Pseudomonadati</taxon>
        <taxon>Pseudomonadota</taxon>
        <taxon>Betaproteobacteria</taxon>
        <taxon>Burkholderiales</taxon>
        <taxon>Burkholderiaceae</taxon>
        <taxon>Caballeronia</taxon>
    </lineage>
</organism>
<sequence length="273" mass="29774">MVSVTTLACLTISTLLIAAMPVVLLRKLKPRFGFERREVILGIAVFAFFSMIVERGLHGLVLSNATTVGWLANPVVFVAYGALAAGVCEEVGRFIAMKWLIARQPHTLANAGTSLGYGIGHGGAEAWLVGVFVQMQWIVYALLANNNQLDEHFTSAPLESLMRLHMVLGNLSPQYAALFIVERAAAFVFQLGFSVLMWQMLRERFRYTLPAMIAAHALISLPAAAFQARLIPLLAADAVYLVFGLIVVRALLRYFRTGGGRPGAASPTLHPEH</sequence>
<dbReference type="RefSeq" id="WP_087668768.1">
    <property type="nucleotide sequence ID" value="NZ_FCNW02000022.1"/>
</dbReference>
<feature type="transmembrane region" description="Helical" evidence="1">
    <location>
        <begin position="6"/>
        <end position="26"/>
    </location>
</feature>
<dbReference type="EMBL" id="FCNW02000022">
    <property type="protein sequence ID" value="SAL49378.1"/>
    <property type="molecule type" value="Genomic_DNA"/>
</dbReference>
<feature type="transmembrane region" description="Helical" evidence="1">
    <location>
        <begin position="230"/>
        <end position="252"/>
    </location>
</feature>
<feature type="transmembrane region" description="Helical" evidence="1">
    <location>
        <begin position="70"/>
        <end position="88"/>
    </location>
</feature>
<feature type="transmembrane region" description="Helical" evidence="1">
    <location>
        <begin position="205"/>
        <end position="224"/>
    </location>
</feature>
<dbReference type="PIRSF" id="PIRSF033101">
    <property type="entry name" value="UCP033101"/>
    <property type="match status" value="1"/>
</dbReference>
<comment type="caution">
    <text evidence="2">The sequence shown here is derived from an EMBL/GenBank/DDBJ whole genome shotgun (WGS) entry which is preliminary data.</text>
</comment>
<keyword evidence="1" id="KW-1133">Transmembrane helix</keyword>
<name>A0A158HYI9_9BURK</name>
<dbReference type="AlphaFoldDB" id="A0A158HYI9"/>
<accession>A0A158HYI9</accession>
<evidence type="ECO:0000313" key="2">
    <source>
        <dbReference type="EMBL" id="SAL49378.1"/>
    </source>
</evidence>
<dbReference type="OrthoDB" id="9807167at2"/>
<dbReference type="Pfam" id="PF10086">
    <property type="entry name" value="YhfC"/>
    <property type="match status" value="1"/>
</dbReference>
<gene>
    <name evidence="2" type="ORF">AWB65_03980</name>
</gene>
<dbReference type="InterPro" id="IPR011397">
    <property type="entry name" value="YhfC"/>
</dbReference>
<feature type="transmembrane region" description="Helical" evidence="1">
    <location>
        <begin position="38"/>
        <end position="58"/>
    </location>
</feature>
<reference evidence="2" key="1">
    <citation type="submission" date="2016-01" db="EMBL/GenBank/DDBJ databases">
        <authorList>
            <person name="Peeters C."/>
        </authorList>
    </citation>
    <scope>NUCLEOTIDE SEQUENCE [LARGE SCALE GENOMIC DNA]</scope>
    <source>
        <strain evidence="2">LMG 22934</strain>
    </source>
</reference>
<dbReference type="STRING" id="326474.AWB65_03980"/>
<keyword evidence="3" id="KW-1185">Reference proteome</keyword>
<keyword evidence="1" id="KW-0472">Membrane</keyword>
<evidence type="ECO:0000256" key="1">
    <source>
        <dbReference type="SAM" id="Phobius"/>
    </source>
</evidence>
<dbReference type="Proteomes" id="UP000054977">
    <property type="component" value="Unassembled WGS sequence"/>
</dbReference>